<evidence type="ECO:0000313" key="6">
    <source>
        <dbReference type="EMBL" id="GGC69735.1"/>
    </source>
</evidence>
<dbReference type="AlphaFoldDB" id="A0A830DWK6"/>
<dbReference type="EMBL" id="BMCI01000007">
    <property type="protein sequence ID" value="GGC69735.1"/>
    <property type="molecule type" value="Genomic_DNA"/>
</dbReference>
<dbReference type="Proteomes" id="UP000646833">
    <property type="component" value="Unassembled WGS sequence"/>
</dbReference>
<keyword evidence="2" id="KW-0378">Hydrolase</keyword>
<feature type="region of interest" description="Disordered" evidence="4">
    <location>
        <begin position="26"/>
        <end position="53"/>
    </location>
</feature>
<evidence type="ECO:0000259" key="5">
    <source>
        <dbReference type="Pfam" id="PF01095"/>
    </source>
</evidence>
<dbReference type="RefSeq" id="WP_188424718.1">
    <property type="nucleotide sequence ID" value="NZ_BMCI01000007.1"/>
</dbReference>
<dbReference type="GO" id="GO:0042545">
    <property type="term" value="P:cell wall modification"/>
    <property type="evidence" value="ECO:0007669"/>
    <property type="project" value="InterPro"/>
</dbReference>
<dbReference type="Pfam" id="PF01095">
    <property type="entry name" value="Pectinesterase"/>
    <property type="match status" value="1"/>
</dbReference>
<protein>
    <submittedName>
        <fullName evidence="6">Pectinesterase</fullName>
    </submittedName>
</protein>
<dbReference type="InterPro" id="IPR011050">
    <property type="entry name" value="Pectin_lyase_fold/virulence"/>
</dbReference>
<reference evidence="6" key="1">
    <citation type="journal article" date="2014" name="Int. J. Syst. Evol. Microbiol.">
        <title>Complete genome sequence of Corynebacterium casei LMG S-19264T (=DSM 44701T), isolated from a smear-ripened cheese.</title>
        <authorList>
            <consortium name="US DOE Joint Genome Institute (JGI-PGF)"/>
            <person name="Walter F."/>
            <person name="Albersmeier A."/>
            <person name="Kalinowski J."/>
            <person name="Ruckert C."/>
        </authorList>
    </citation>
    <scope>NUCLEOTIDE SEQUENCE</scope>
    <source>
        <strain evidence="6">CCM 7217</strain>
    </source>
</reference>
<feature type="compositionally biased region" description="Acidic residues" evidence="4">
    <location>
        <begin position="28"/>
        <end position="53"/>
    </location>
</feature>
<accession>A0A830DWK6</accession>
<keyword evidence="3" id="KW-0063">Aspartyl esterase</keyword>
<dbReference type="SUPFAM" id="SSF51126">
    <property type="entry name" value="Pectin lyase-like"/>
    <property type="match status" value="1"/>
</dbReference>
<gene>
    <name evidence="6" type="ORF">GCM10007209_34680</name>
</gene>
<feature type="domain" description="Pectinesterase catalytic" evidence="5">
    <location>
        <begin position="55"/>
        <end position="338"/>
    </location>
</feature>
<comment type="similarity">
    <text evidence="1">Belongs to the pectinesterase family.</text>
</comment>
<dbReference type="PROSITE" id="PS00503">
    <property type="entry name" value="PECTINESTERASE_2"/>
    <property type="match status" value="1"/>
</dbReference>
<dbReference type="PANTHER" id="PTHR31321">
    <property type="entry name" value="ACYL-COA THIOESTER HYDROLASE YBHC-RELATED"/>
    <property type="match status" value="1"/>
</dbReference>
<name>A0A830DWK6_9EURY</name>
<proteinExistence type="inferred from homology"/>
<dbReference type="InterPro" id="IPR012334">
    <property type="entry name" value="Pectin_lyas_fold"/>
</dbReference>
<evidence type="ECO:0000256" key="1">
    <source>
        <dbReference type="ARBA" id="ARBA00008891"/>
    </source>
</evidence>
<evidence type="ECO:0000256" key="2">
    <source>
        <dbReference type="ARBA" id="ARBA00022801"/>
    </source>
</evidence>
<dbReference type="PANTHER" id="PTHR31321:SF57">
    <property type="entry name" value="PECTINESTERASE 53-RELATED"/>
    <property type="match status" value="1"/>
</dbReference>
<evidence type="ECO:0000256" key="3">
    <source>
        <dbReference type="ARBA" id="ARBA00023085"/>
    </source>
</evidence>
<organism evidence="6 7">
    <name type="scientific">Haloferax sulfurifontis</name>
    <dbReference type="NCBI Taxonomy" id="255616"/>
    <lineage>
        <taxon>Archaea</taxon>
        <taxon>Methanobacteriati</taxon>
        <taxon>Methanobacteriota</taxon>
        <taxon>Stenosarchaea group</taxon>
        <taxon>Halobacteria</taxon>
        <taxon>Halobacteriales</taxon>
        <taxon>Haloferacaceae</taxon>
        <taxon>Haloferax</taxon>
    </lineage>
</organism>
<evidence type="ECO:0000313" key="7">
    <source>
        <dbReference type="Proteomes" id="UP000646833"/>
    </source>
</evidence>
<evidence type="ECO:0000256" key="4">
    <source>
        <dbReference type="SAM" id="MobiDB-lite"/>
    </source>
</evidence>
<sequence>MIALLTALAVAVGCLAVAAGVAGTLGGADDDDTGGSDDANDTDDTGDSDDSDEYDYVVAKDGSGDYETIQAAIDGAKSFPPDRIRILVRAGVYDEKVEVHAWNPDVTLVGERAGETVITHDDHFEKIDRGRNSTFFTHTLKVRGNDFRARNLTVENSAGPVGQAVALHVDADRAVFENCRFLGHQDTVYAAGEGARQYFSECYVEGTTDFVFGGATAVFENCRVHSKADSYVTAASTPESDPFGFVFLDCELTADPDVSEVYLGRPWRNHARTAFLRTRMDSHVLPAGWHNWSRPEAEVTVEYAEYDSRGAGASGERVPWAAALTEVEAERYSKANVLGSEGDGEWWDWEV</sequence>
<dbReference type="InterPro" id="IPR000070">
    <property type="entry name" value="Pectinesterase_cat"/>
</dbReference>
<dbReference type="GO" id="GO:0030599">
    <property type="term" value="F:pectinesterase activity"/>
    <property type="evidence" value="ECO:0007669"/>
    <property type="project" value="InterPro"/>
</dbReference>
<dbReference type="Gene3D" id="2.160.20.10">
    <property type="entry name" value="Single-stranded right-handed beta-helix, Pectin lyase-like"/>
    <property type="match status" value="1"/>
</dbReference>
<reference evidence="6" key="2">
    <citation type="submission" date="2020-09" db="EMBL/GenBank/DDBJ databases">
        <authorList>
            <person name="Sun Q."/>
            <person name="Sedlacek I."/>
        </authorList>
    </citation>
    <scope>NUCLEOTIDE SEQUENCE</scope>
    <source>
        <strain evidence="6">CCM 7217</strain>
    </source>
</reference>
<comment type="caution">
    <text evidence="6">The sequence shown here is derived from an EMBL/GenBank/DDBJ whole genome shotgun (WGS) entry which is preliminary data.</text>
</comment>
<dbReference type="InterPro" id="IPR033131">
    <property type="entry name" value="Pectinesterase_Asp_AS"/>
</dbReference>